<accession>W4HFA3</accession>
<evidence type="ECO:0000313" key="2">
    <source>
        <dbReference type="Proteomes" id="UP000019063"/>
    </source>
</evidence>
<reference evidence="1 2" key="1">
    <citation type="journal article" date="2014" name="Antonie Van Leeuwenhoek">
        <title>Roseivivax atlanticus sp. nov., isolated from surface seawater of the Atlantic Ocean.</title>
        <authorList>
            <person name="Li G."/>
            <person name="Lai Q."/>
            <person name="Liu X."/>
            <person name="Sun F."/>
            <person name="Shao Z."/>
        </authorList>
    </citation>
    <scope>NUCLEOTIDE SEQUENCE [LARGE SCALE GENOMIC DNA]</scope>
    <source>
        <strain evidence="1 2">22II-s10s</strain>
    </source>
</reference>
<dbReference type="STRING" id="1379903.ATO8_18729"/>
<dbReference type="EMBL" id="AQQW01000016">
    <property type="protein sequence ID" value="ETW11083.1"/>
    <property type="molecule type" value="Genomic_DNA"/>
</dbReference>
<organism evidence="1 2">
    <name type="scientific">Roseivivax marinus</name>
    <dbReference type="NCBI Taxonomy" id="1379903"/>
    <lineage>
        <taxon>Bacteria</taxon>
        <taxon>Pseudomonadati</taxon>
        <taxon>Pseudomonadota</taxon>
        <taxon>Alphaproteobacteria</taxon>
        <taxon>Rhodobacterales</taxon>
        <taxon>Roseobacteraceae</taxon>
        <taxon>Roseivivax</taxon>
    </lineage>
</organism>
<name>W4HFA3_9RHOB</name>
<sequence>MAHGQLHHDTEDGADALFYPRAVLADLTDFDDQTILDACTTIFDHADAPAELRAEAAEIWSMMTGGAA</sequence>
<keyword evidence="2" id="KW-1185">Reference proteome</keyword>
<dbReference type="Proteomes" id="UP000019063">
    <property type="component" value="Unassembled WGS sequence"/>
</dbReference>
<dbReference type="RefSeq" id="WP_043846790.1">
    <property type="nucleotide sequence ID" value="NZ_AQQW01000016.1"/>
</dbReference>
<dbReference type="AlphaFoldDB" id="W4HFA3"/>
<protein>
    <submittedName>
        <fullName evidence="1">Uncharacterized protein</fullName>
    </submittedName>
</protein>
<proteinExistence type="predicted"/>
<evidence type="ECO:0000313" key="1">
    <source>
        <dbReference type="EMBL" id="ETW11083.1"/>
    </source>
</evidence>
<comment type="caution">
    <text evidence="1">The sequence shown here is derived from an EMBL/GenBank/DDBJ whole genome shotgun (WGS) entry which is preliminary data.</text>
</comment>
<gene>
    <name evidence="1" type="ORF">ATO8_18729</name>
</gene>